<sequence>MLLYKGVWLDPPPQCIYLRRTYRRIFLLTIVLVSWTRSQAKTIIMMLIPCFATLLFLFELSGKRGVNAETDKDLHDICKRLYDFGLGKRAAYSYVSEYKRLPVYNFGLGKRAAGEKTYSFGLGKRDYDMDEEYDDEMRDDFNKRGRQYAFGLGKRLPKQYSFGLGKRPEGKMYSFGLGKRSQMAESDDYDSIENGRGMEEKRTKSGKDLRYMFGIGKRDVDEDERARQERSMHYNFGLGKRIANMQEKDTTQSALVN</sequence>
<reference evidence="1" key="1">
    <citation type="submission" date="2022-01" db="UniProtKB">
        <authorList>
            <consortium name="EnsemblMetazoa"/>
        </authorList>
    </citation>
    <scope>IDENTIFICATION</scope>
</reference>
<dbReference type="EnsemblMetazoa" id="XM_014404269.2">
    <property type="protein sequence ID" value="XP_014259755.1"/>
    <property type="gene ID" value="LOC106672668"/>
</dbReference>
<dbReference type="AlphaFoldDB" id="A0A8I6S957"/>
<evidence type="ECO:0008006" key="3">
    <source>
        <dbReference type="Google" id="ProtNLM"/>
    </source>
</evidence>
<dbReference type="GO" id="GO:0005184">
    <property type="term" value="F:neuropeptide hormone activity"/>
    <property type="evidence" value="ECO:0007669"/>
    <property type="project" value="InterPro"/>
</dbReference>
<dbReference type="GeneID" id="106672668"/>
<protein>
    <recommendedName>
        <fullName evidence="3">Allatostatin A</fullName>
    </recommendedName>
</protein>
<accession>A0A8I6S957</accession>
<dbReference type="OrthoDB" id="10067964at2759"/>
<evidence type="ECO:0000313" key="2">
    <source>
        <dbReference type="Proteomes" id="UP000494040"/>
    </source>
</evidence>
<proteinExistence type="predicted"/>
<dbReference type="KEGG" id="clec:106672668"/>
<organism evidence="1 2">
    <name type="scientific">Cimex lectularius</name>
    <name type="common">Bed bug</name>
    <name type="synonym">Acanthia lectularia</name>
    <dbReference type="NCBI Taxonomy" id="79782"/>
    <lineage>
        <taxon>Eukaryota</taxon>
        <taxon>Metazoa</taxon>
        <taxon>Ecdysozoa</taxon>
        <taxon>Arthropoda</taxon>
        <taxon>Hexapoda</taxon>
        <taxon>Insecta</taxon>
        <taxon>Pterygota</taxon>
        <taxon>Neoptera</taxon>
        <taxon>Paraneoptera</taxon>
        <taxon>Hemiptera</taxon>
        <taxon>Heteroptera</taxon>
        <taxon>Panheteroptera</taxon>
        <taxon>Cimicomorpha</taxon>
        <taxon>Cimicidae</taxon>
        <taxon>Cimex</taxon>
    </lineage>
</organism>
<dbReference type="Pfam" id="PF05953">
    <property type="entry name" value="Allatostatin"/>
    <property type="match status" value="5"/>
</dbReference>
<dbReference type="InterPro" id="IPR010276">
    <property type="entry name" value="Allatostatin"/>
</dbReference>
<keyword evidence="2" id="KW-1185">Reference proteome</keyword>
<evidence type="ECO:0000313" key="1">
    <source>
        <dbReference type="EnsemblMetazoa" id="XP_014259755.1"/>
    </source>
</evidence>
<dbReference type="RefSeq" id="XP_014259755.1">
    <property type="nucleotide sequence ID" value="XM_014404269.2"/>
</dbReference>
<dbReference type="Proteomes" id="UP000494040">
    <property type="component" value="Unassembled WGS sequence"/>
</dbReference>
<name>A0A8I6S957_CIMLE</name>